<organism evidence="1 3">
    <name type="scientific">Pseudomonas edaphica</name>
    <dbReference type="NCBI Taxonomy" id="2006980"/>
    <lineage>
        <taxon>Bacteria</taxon>
        <taxon>Pseudomonadati</taxon>
        <taxon>Pseudomonadota</taxon>
        <taxon>Gammaproteobacteria</taxon>
        <taxon>Pseudomonadales</taxon>
        <taxon>Pseudomonadaceae</taxon>
        <taxon>Pseudomonas</taxon>
    </lineage>
</organism>
<sequence length="692" mass="78452">MYPVDANKNVVIVLGMHRSGTSAIAAGLEQLGLVMGSSLFQGDEWNPKGYFEERRVVEFNNRLLALYDRRWDSPLPPSLERDSRWDESVDEAVDLVRGLFGDTPAWGFKDPRMCQLAPFWGQVFSRLSVKPKLMMVVRNPTEVAHSLARRDGISAERAAWLWMTHLFGALEYLDVAEDMRFFAFDHLLNEPAAFLTDVADWLSLTPDPDIVTSFASDFIAPALTHGADTSQETLPPLVVKAYEALCSAIKVGMSPRAFRESVQWKGIIGQYQCDIIPELISVQKFFQNDRQLSVMESRIGALSKGLEAAEKMALDRLDQTQKLDAQLIQTSDALARAEQIVLRQQEEAKHRDDACSRLHRFELLAVERLEQMQKLDAQMNQTSDALARAEKIVFDQQGVIERQNEVCSRFHEVELLAIERLEHMQRLDAQLLETSAALSRAERIVLEQQDASQRTNDVLAHFQETELLAIQRLEQMQQLDAQLLETSAALNRAEQIVSEQREAFERTAEVSARFREAELLAIQRLEQMQKLDAQLMETSTALARAEQIVLDQHHLIARQDEACSRFRETELLAIERLEQMQKLDAQLIQTSAALALAERLVSEQQEASKRSDEMQLHFQEAESLAFERLEQMQKLDAQLMLTSNALAYAEQIVGQQQEALELANLQASNFGVTQVIAAESLQDRPELGPKLK</sequence>
<proteinExistence type="predicted"/>
<dbReference type="InterPro" id="IPR027417">
    <property type="entry name" value="P-loop_NTPase"/>
</dbReference>
<evidence type="ECO:0000313" key="2">
    <source>
        <dbReference type="EMBL" id="NWE82391.1"/>
    </source>
</evidence>
<evidence type="ECO:0000313" key="3">
    <source>
        <dbReference type="Proteomes" id="UP000563268"/>
    </source>
</evidence>
<evidence type="ECO:0000313" key="4">
    <source>
        <dbReference type="Proteomes" id="UP000590218"/>
    </source>
</evidence>
<name>A0A7Y8E5M1_9PSED</name>
<dbReference type="Gene3D" id="3.40.50.300">
    <property type="entry name" value="P-loop containing nucleotide triphosphate hydrolases"/>
    <property type="match status" value="1"/>
</dbReference>
<dbReference type="Proteomes" id="UP000590218">
    <property type="component" value="Unassembled WGS sequence"/>
</dbReference>
<dbReference type="SUPFAM" id="SSF52540">
    <property type="entry name" value="P-loop containing nucleoside triphosphate hydrolases"/>
    <property type="match status" value="1"/>
</dbReference>
<protein>
    <recommendedName>
        <fullName evidence="5">Sulfotransferase family protein</fullName>
    </recommendedName>
</protein>
<accession>A0A7Y8E5M1</accession>
<comment type="caution">
    <text evidence="1">The sequence shown here is derived from an EMBL/GenBank/DDBJ whole genome shotgun (WGS) entry which is preliminary data.</text>
</comment>
<dbReference type="Proteomes" id="UP000563268">
    <property type="component" value="Unassembled WGS sequence"/>
</dbReference>
<dbReference type="EMBL" id="JACARM010000028">
    <property type="protein sequence ID" value="NWE08451.1"/>
    <property type="molecule type" value="Genomic_DNA"/>
</dbReference>
<dbReference type="AlphaFoldDB" id="A0A7Y8E5M1"/>
<evidence type="ECO:0008006" key="5">
    <source>
        <dbReference type="Google" id="ProtNLM"/>
    </source>
</evidence>
<evidence type="ECO:0000313" key="1">
    <source>
        <dbReference type="EMBL" id="NWE08451.1"/>
    </source>
</evidence>
<dbReference type="RefSeq" id="WP_017134822.1">
    <property type="nucleotide sequence ID" value="NZ_JACARL010000051.1"/>
</dbReference>
<dbReference type="EMBL" id="JACARL010000051">
    <property type="protein sequence ID" value="NWE82391.1"/>
    <property type="molecule type" value="Genomic_DNA"/>
</dbReference>
<gene>
    <name evidence="1" type="ORF">HX788_15255</name>
    <name evidence="2" type="ORF">HX795_09810</name>
</gene>
<reference evidence="3 4" key="1">
    <citation type="submission" date="2020-04" db="EMBL/GenBank/DDBJ databases">
        <title>Molecular characterization of pseudomonads from Agaricus bisporus reveal novel blotch 2 pathogens in Western Europe.</title>
        <authorList>
            <person name="Taparia T."/>
            <person name="Krijger M."/>
            <person name="Haynes E."/>
            <person name="Elpinstone J.G."/>
            <person name="Noble R."/>
            <person name="Van Der Wolf J."/>
        </authorList>
    </citation>
    <scope>NUCLEOTIDE SEQUENCE [LARGE SCALE GENOMIC DNA]</scope>
    <source>
        <strain evidence="2 4">K6002</strain>
        <strain evidence="1 3">K7002</strain>
    </source>
</reference>